<evidence type="ECO:0000256" key="2">
    <source>
        <dbReference type="ARBA" id="ARBA00022448"/>
    </source>
</evidence>
<dbReference type="SUPFAM" id="SSF51735">
    <property type="entry name" value="NAD(P)-binding Rossmann-fold domains"/>
    <property type="match status" value="1"/>
</dbReference>
<dbReference type="RefSeq" id="WP_007406580.1">
    <property type="nucleotide sequence ID" value="NZ_BBJS01000043.1"/>
</dbReference>
<evidence type="ECO:0000256" key="7">
    <source>
        <dbReference type="ARBA" id="ARBA00022989"/>
    </source>
</evidence>
<organism evidence="12 13">
    <name type="scientific">Sphingomonas paucimobilis NBRC 13935</name>
    <dbReference type="NCBI Taxonomy" id="1219050"/>
    <lineage>
        <taxon>Bacteria</taxon>
        <taxon>Pseudomonadati</taxon>
        <taxon>Pseudomonadota</taxon>
        <taxon>Alphaproteobacteria</taxon>
        <taxon>Sphingomonadales</taxon>
        <taxon>Sphingomonadaceae</taxon>
        <taxon>Sphingomonas</taxon>
    </lineage>
</organism>
<sequence length="568" mass="59578">MLHHLLADAVILILASLAFVALFTKLRLSSIAGYLFAGALVGPYGLHLVAANEGTRFLGELGIAALMFVIGFEFSWPRIVAARRLVFVVGLLQVSLTASLVAGAALLAGLSLTASLILGFALAHSSSAIIHKQLLDQEEVTTAHGITTTGILLFQDLAALPALLLVGAMASGAEHDLAPLLLRLGAAVVIFAGAALFARRTIGRIFDWVARSRSNEPLMLAGLGLVAGVALIAESIGLSLAVAAFIVGMVVAESNYRHHLADELRPLRDIFLGLFFLTIGMSVDWSIVITEPVATAGALLVLVLVKFAIVFALVRLSGAERSSALRTALILAHGGEISLLILMQAIGGGLLPEEVAQPAMAGTAVSIFLAPFLIQFNRRIVTEVIAAPEIAGDPEGMIGGAQGNLRNHVVLAGCGPVGRLVGKVLKASGVPYIAIERDVDRLRIAQREGHPVIFGDATRYGVLEAAGVEDAGAVVCLLNSEARLEELVRHVRQLNPAVPVLVSTRDDRGLRPLVKAGATHIFPESQAAGLGLAAQTFIALGVPPAEALARVRAIRVRLNPELRALRPV</sequence>
<dbReference type="Gene3D" id="1.20.1530.20">
    <property type="match status" value="1"/>
</dbReference>
<dbReference type="InterPro" id="IPR003148">
    <property type="entry name" value="RCK_N"/>
</dbReference>
<feature type="transmembrane region" description="Helical" evidence="10">
    <location>
        <begin position="271"/>
        <end position="290"/>
    </location>
</feature>
<dbReference type="GO" id="GO:0005886">
    <property type="term" value="C:plasma membrane"/>
    <property type="evidence" value="ECO:0007669"/>
    <property type="project" value="TreeGrafter"/>
</dbReference>
<keyword evidence="4" id="KW-0633">Potassium transport</keyword>
<dbReference type="GO" id="GO:1902600">
    <property type="term" value="P:proton transmembrane transport"/>
    <property type="evidence" value="ECO:0007669"/>
    <property type="project" value="InterPro"/>
</dbReference>
<dbReference type="PANTHER" id="PTHR46157">
    <property type="entry name" value="K(+) EFFLUX ANTIPORTER 3, CHLOROPLASTIC"/>
    <property type="match status" value="1"/>
</dbReference>
<keyword evidence="13" id="KW-1185">Reference proteome</keyword>
<name>A0A0C9NEL3_SPHPI</name>
<gene>
    <name evidence="12" type="ORF">SP6_43_01960</name>
</gene>
<keyword evidence="5 10" id="KW-0812">Transmembrane</keyword>
<dbReference type="AlphaFoldDB" id="A0A0C9NEL3"/>
<evidence type="ECO:0000313" key="13">
    <source>
        <dbReference type="Proteomes" id="UP000032025"/>
    </source>
</evidence>
<dbReference type="GO" id="GO:0015297">
    <property type="term" value="F:antiporter activity"/>
    <property type="evidence" value="ECO:0007669"/>
    <property type="project" value="UniProtKB-KW"/>
</dbReference>
<feature type="transmembrane region" description="Helical" evidence="10">
    <location>
        <begin position="355"/>
        <end position="374"/>
    </location>
</feature>
<dbReference type="Proteomes" id="UP000032025">
    <property type="component" value="Unassembled WGS sequence"/>
</dbReference>
<feature type="transmembrane region" description="Helical" evidence="10">
    <location>
        <begin position="296"/>
        <end position="316"/>
    </location>
</feature>
<evidence type="ECO:0000256" key="8">
    <source>
        <dbReference type="ARBA" id="ARBA00023065"/>
    </source>
</evidence>
<feature type="transmembrane region" description="Helical" evidence="10">
    <location>
        <begin position="218"/>
        <end position="251"/>
    </location>
</feature>
<dbReference type="PANTHER" id="PTHR46157:SF4">
    <property type="entry name" value="K(+) EFFLUX ANTIPORTER 3, CHLOROPLASTIC"/>
    <property type="match status" value="1"/>
</dbReference>
<proteinExistence type="predicted"/>
<feature type="transmembrane region" description="Helical" evidence="10">
    <location>
        <begin position="96"/>
        <end position="123"/>
    </location>
</feature>
<keyword evidence="8" id="KW-0406">Ion transport</keyword>
<dbReference type="Gene3D" id="3.40.50.720">
    <property type="entry name" value="NAD(P)-binding Rossmann-like Domain"/>
    <property type="match status" value="1"/>
</dbReference>
<feature type="transmembrane region" description="Helical" evidence="10">
    <location>
        <begin position="143"/>
        <end position="168"/>
    </location>
</feature>
<feature type="transmembrane region" description="Helical" evidence="10">
    <location>
        <begin position="6"/>
        <end position="24"/>
    </location>
</feature>
<dbReference type="Pfam" id="PF00999">
    <property type="entry name" value="Na_H_Exchanger"/>
    <property type="match status" value="1"/>
</dbReference>
<feature type="domain" description="RCK N-terminal" evidence="11">
    <location>
        <begin position="406"/>
        <end position="522"/>
    </location>
</feature>
<evidence type="ECO:0000256" key="10">
    <source>
        <dbReference type="SAM" id="Phobius"/>
    </source>
</evidence>
<keyword evidence="2" id="KW-0813">Transport</keyword>
<dbReference type="InterPro" id="IPR036291">
    <property type="entry name" value="NAD(P)-bd_dom_sf"/>
</dbReference>
<dbReference type="EMBL" id="BBJS01000043">
    <property type="protein sequence ID" value="GAN14697.1"/>
    <property type="molecule type" value="Genomic_DNA"/>
</dbReference>
<dbReference type="InterPro" id="IPR006153">
    <property type="entry name" value="Cation/H_exchanger_TM"/>
</dbReference>
<dbReference type="PROSITE" id="PS51201">
    <property type="entry name" value="RCK_N"/>
    <property type="match status" value="1"/>
</dbReference>
<comment type="caution">
    <text evidence="12">The sequence shown here is derived from an EMBL/GenBank/DDBJ whole genome shotgun (WGS) entry which is preliminary data.</text>
</comment>
<protein>
    <submittedName>
        <fullName evidence="12">DNA, contig: SP643</fullName>
    </submittedName>
</protein>
<dbReference type="GO" id="GO:0006813">
    <property type="term" value="P:potassium ion transport"/>
    <property type="evidence" value="ECO:0007669"/>
    <property type="project" value="UniProtKB-KW"/>
</dbReference>
<dbReference type="Pfam" id="PF02254">
    <property type="entry name" value="TrkA_N"/>
    <property type="match status" value="1"/>
</dbReference>
<evidence type="ECO:0000256" key="9">
    <source>
        <dbReference type="ARBA" id="ARBA00023136"/>
    </source>
</evidence>
<evidence type="ECO:0000256" key="5">
    <source>
        <dbReference type="ARBA" id="ARBA00022692"/>
    </source>
</evidence>
<evidence type="ECO:0000259" key="11">
    <source>
        <dbReference type="PROSITE" id="PS51201"/>
    </source>
</evidence>
<keyword evidence="7 10" id="KW-1133">Transmembrane helix</keyword>
<dbReference type="GeneID" id="78525677"/>
<keyword evidence="3" id="KW-0050">Antiport</keyword>
<dbReference type="InterPro" id="IPR038770">
    <property type="entry name" value="Na+/solute_symporter_sf"/>
</dbReference>
<feature type="transmembrane region" description="Helical" evidence="10">
    <location>
        <begin position="57"/>
        <end position="76"/>
    </location>
</feature>
<accession>A0A0C9NEL3</accession>
<evidence type="ECO:0000256" key="3">
    <source>
        <dbReference type="ARBA" id="ARBA00022449"/>
    </source>
</evidence>
<comment type="subcellular location">
    <subcellularLocation>
        <location evidence="1">Membrane</location>
        <topology evidence="1">Multi-pass membrane protein</topology>
    </subcellularLocation>
</comment>
<evidence type="ECO:0000256" key="4">
    <source>
        <dbReference type="ARBA" id="ARBA00022538"/>
    </source>
</evidence>
<feature type="transmembrane region" description="Helical" evidence="10">
    <location>
        <begin position="328"/>
        <end position="349"/>
    </location>
</feature>
<keyword evidence="6" id="KW-0630">Potassium</keyword>
<feature type="transmembrane region" description="Helical" evidence="10">
    <location>
        <begin position="31"/>
        <end position="51"/>
    </location>
</feature>
<evidence type="ECO:0000256" key="1">
    <source>
        <dbReference type="ARBA" id="ARBA00004141"/>
    </source>
</evidence>
<reference evidence="12 13" key="1">
    <citation type="submission" date="2014-08" db="EMBL/GenBank/DDBJ databases">
        <title>Whole genome shotgun sequence of Sphingomonas paucimobilis NBRC 13935.</title>
        <authorList>
            <person name="Hosoyama A."/>
            <person name="Hashimoto M."/>
            <person name="Hosoyama Y."/>
            <person name="Noguchi M."/>
            <person name="Uohara A."/>
            <person name="Ohji S."/>
            <person name="Katano-Makiyama Y."/>
            <person name="Ichikawa N."/>
            <person name="Kimura A."/>
            <person name="Yamazoe A."/>
            <person name="Fujita N."/>
        </authorList>
    </citation>
    <scope>NUCLEOTIDE SEQUENCE [LARGE SCALE GENOMIC DNA]</scope>
    <source>
        <strain evidence="12 13">NBRC 13935</strain>
    </source>
</reference>
<keyword evidence="9 10" id="KW-0472">Membrane</keyword>
<evidence type="ECO:0000313" key="12">
    <source>
        <dbReference type="EMBL" id="GAN14697.1"/>
    </source>
</evidence>
<feature type="transmembrane region" description="Helical" evidence="10">
    <location>
        <begin position="180"/>
        <end position="198"/>
    </location>
</feature>
<evidence type="ECO:0000256" key="6">
    <source>
        <dbReference type="ARBA" id="ARBA00022958"/>
    </source>
</evidence>